<gene>
    <name evidence="1" type="ORF">P8609_05315</name>
</gene>
<keyword evidence="2" id="KW-1185">Reference proteome</keyword>
<evidence type="ECO:0000313" key="1">
    <source>
        <dbReference type="EMBL" id="MDR0182392.1"/>
    </source>
</evidence>
<name>A0ABU1CEA2_9GAMM</name>
<proteinExistence type="predicted"/>
<reference evidence="1 2" key="1">
    <citation type="submission" date="2023-04" db="EMBL/GenBank/DDBJ databases">
        <title>Lysobacter sp. strain UC isolated from soil sample.</title>
        <authorList>
            <person name="Choksket S."/>
            <person name="Harshvardhan F."/>
            <person name="Rana R."/>
            <person name="Patil P.B."/>
            <person name="Korpole S."/>
        </authorList>
    </citation>
    <scope>NUCLEOTIDE SEQUENCE [LARGE SCALE GENOMIC DNA]</scope>
    <source>
        <strain evidence="1 2">UC</strain>
    </source>
</reference>
<dbReference type="RefSeq" id="WP_309261535.1">
    <property type="nucleotide sequence ID" value="NZ_JARUHG010000001.1"/>
</dbReference>
<evidence type="ECO:0000313" key="2">
    <source>
        <dbReference type="Proteomes" id="UP001233535"/>
    </source>
</evidence>
<accession>A0ABU1CEA2</accession>
<sequence>MKLNGLAALHASMREAGMLRARFKVQHNHLTFACLFLADITPYELALGCVGRNLLLLYKVDAHFETSPYLGDQFGALKEALRNGAHTGNALQPSVFLAEIDGKLPRTANAVAAPTGSDIARVYRHVEDADKIYFCGLQDNSSRGRRVTPSNLEKTRLFLGESAYDFCRSKNISSCWTDDARRERAFG</sequence>
<dbReference type="EMBL" id="JARUHG010000001">
    <property type="protein sequence ID" value="MDR0182392.1"/>
    <property type="molecule type" value="Genomic_DNA"/>
</dbReference>
<organism evidence="1 2">
    <name type="scientific">Lysobacter arvi</name>
    <dbReference type="NCBI Taxonomy" id="3038776"/>
    <lineage>
        <taxon>Bacteria</taxon>
        <taxon>Pseudomonadati</taxon>
        <taxon>Pseudomonadota</taxon>
        <taxon>Gammaproteobacteria</taxon>
        <taxon>Lysobacterales</taxon>
        <taxon>Lysobacteraceae</taxon>
        <taxon>Lysobacter</taxon>
    </lineage>
</organism>
<dbReference type="Pfam" id="PF19503">
    <property type="entry name" value="DUF6037"/>
    <property type="match status" value="1"/>
</dbReference>
<dbReference type="Proteomes" id="UP001233535">
    <property type="component" value="Unassembled WGS sequence"/>
</dbReference>
<protein>
    <submittedName>
        <fullName evidence="1">DUF6037 family protein</fullName>
    </submittedName>
</protein>
<dbReference type="InterPro" id="IPR046100">
    <property type="entry name" value="DUF6037"/>
</dbReference>
<comment type="caution">
    <text evidence="1">The sequence shown here is derived from an EMBL/GenBank/DDBJ whole genome shotgun (WGS) entry which is preliminary data.</text>
</comment>